<dbReference type="EMBL" id="JAAGMD010000638">
    <property type="protein sequence ID" value="NEA88778.1"/>
    <property type="molecule type" value="Genomic_DNA"/>
</dbReference>
<reference evidence="2" key="1">
    <citation type="submission" date="2020-01" db="EMBL/GenBank/DDBJ databases">
        <title>Insect and environment-associated Actinomycetes.</title>
        <authorList>
            <person name="Currrie C."/>
            <person name="Chevrette M."/>
            <person name="Carlson C."/>
            <person name="Stubbendieck R."/>
            <person name="Wendt-Pienkowski E."/>
        </authorList>
    </citation>
    <scope>NUCLEOTIDE SEQUENCE</scope>
    <source>
        <strain evidence="2">SID14436</strain>
    </source>
</reference>
<protein>
    <submittedName>
        <fullName evidence="2">Uncharacterized protein</fullName>
    </submittedName>
</protein>
<gene>
    <name evidence="2" type="ORF">G3I53_22725</name>
</gene>
<feature type="region of interest" description="Disordered" evidence="1">
    <location>
        <begin position="1"/>
        <end position="93"/>
    </location>
</feature>
<accession>A0A6G3QZ56</accession>
<dbReference type="AlphaFoldDB" id="A0A6G3QZ56"/>
<name>A0A6G3QZ56_9ACTN</name>
<evidence type="ECO:0000256" key="1">
    <source>
        <dbReference type="SAM" id="MobiDB-lite"/>
    </source>
</evidence>
<evidence type="ECO:0000313" key="2">
    <source>
        <dbReference type="EMBL" id="NEA88778.1"/>
    </source>
</evidence>
<organism evidence="2">
    <name type="scientific">Streptomyces sp. SID14436</name>
    <dbReference type="NCBI Taxonomy" id="2706070"/>
    <lineage>
        <taxon>Bacteria</taxon>
        <taxon>Bacillati</taxon>
        <taxon>Actinomycetota</taxon>
        <taxon>Actinomycetes</taxon>
        <taxon>Kitasatosporales</taxon>
        <taxon>Streptomycetaceae</taxon>
        <taxon>Streptomyces</taxon>
    </lineage>
</organism>
<proteinExistence type="predicted"/>
<feature type="compositionally biased region" description="Basic and acidic residues" evidence="1">
    <location>
        <begin position="44"/>
        <end position="60"/>
    </location>
</feature>
<feature type="compositionally biased region" description="Low complexity" evidence="1">
    <location>
        <begin position="1"/>
        <end position="23"/>
    </location>
</feature>
<sequence>MPQTSLAAELLEEAAPQPEEAPAGDFTAERAASSLAGFQRGTFRARDDEDGHDGRTDDGTAGRAAGPPPDDTGPAAEHVPAAPPEFSTPPADR</sequence>
<comment type="caution">
    <text evidence="2">The sequence shown here is derived from an EMBL/GenBank/DDBJ whole genome shotgun (WGS) entry which is preliminary data.</text>
</comment>